<feature type="region of interest" description="Disordered" evidence="1">
    <location>
        <begin position="59"/>
        <end position="128"/>
    </location>
</feature>
<dbReference type="Proteomes" id="UP000202511">
    <property type="component" value="Segment"/>
</dbReference>
<feature type="compositionally biased region" description="Basic residues" evidence="1">
    <location>
        <begin position="118"/>
        <end position="128"/>
    </location>
</feature>
<dbReference type="EMBL" id="KP136319">
    <property type="protein sequence ID" value="AJF98524.1"/>
    <property type="molecule type" value="Genomic_DNA"/>
</dbReference>
<evidence type="ECO:0000256" key="1">
    <source>
        <dbReference type="SAM" id="MobiDB-lite"/>
    </source>
</evidence>
<organism evidence="2 3">
    <name type="scientific">Pandoravirus inopinatum</name>
    <dbReference type="NCBI Taxonomy" id="1605721"/>
    <lineage>
        <taxon>Viruses</taxon>
        <taxon>Pandoravirus</taxon>
    </lineage>
</organism>
<dbReference type="KEGG" id="vg:23463441"/>
<proteinExistence type="predicted"/>
<evidence type="ECO:0000313" key="3">
    <source>
        <dbReference type="Proteomes" id="UP000202511"/>
    </source>
</evidence>
<name>A0A0B5J4G1_9VIRU</name>
<dbReference type="GeneID" id="23463441"/>
<evidence type="ECO:0000313" key="2">
    <source>
        <dbReference type="EMBL" id="AJF98524.1"/>
    </source>
</evidence>
<sequence length="128" mass="14775">MALLFLLNSSEFLWSCVCKKEAAMMPFFVRLPRIDLCFFDKGPPKTQLNVGLCKKGDRHNQTQHQIPCPDANTQGPLEQKKRSDTTSTSTRQRPPRPFFCHFFKPSAFVPTPTAPLGLRKRKKRRQQQ</sequence>
<reference evidence="2 3" key="1">
    <citation type="journal article" date="2015" name="Parasitol. Res.">
        <title>Viruses in close associations with free-living amoebae.</title>
        <authorList>
            <person name="Scheid P."/>
        </authorList>
    </citation>
    <scope>NUCLEOTIDE SEQUENCE [LARGE SCALE GENOMIC DNA]</scope>
    <source>
        <strain evidence="2">KlaHel</strain>
    </source>
</reference>
<protein>
    <submittedName>
        <fullName evidence="2">Uncharacterized protein</fullName>
    </submittedName>
</protein>
<dbReference type="RefSeq" id="YP_009120759.1">
    <property type="nucleotide sequence ID" value="NC_026440.1"/>
</dbReference>
<accession>A0A0B5J4G1</accession>